<dbReference type="InterPro" id="IPR036458">
    <property type="entry name" value="Na:dicarbo_symporter_sf"/>
</dbReference>
<dbReference type="AlphaFoldDB" id="A0A8K1FKD3"/>
<proteinExistence type="inferred from homology"/>
<keyword evidence="3" id="KW-1003">Cell membrane</keyword>
<dbReference type="Pfam" id="PF00375">
    <property type="entry name" value="SDF"/>
    <property type="match status" value="1"/>
</dbReference>
<keyword evidence="9" id="KW-1185">Reference proteome</keyword>
<evidence type="ECO:0000256" key="7">
    <source>
        <dbReference type="RuleBase" id="RU361216"/>
    </source>
</evidence>
<dbReference type="Proteomes" id="UP000794436">
    <property type="component" value="Unassembled WGS sequence"/>
</dbReference>
<keyword evidence="5 7" id="KW-1133">Transmembrane helix</keyword>
<keyword evidence="6 7" id="KW-0472">Membrane</keyword>
<dbReference type="PANTHER" id="PTHR42865:SF7">
    <property type="entry name" value="PROTON_GLUTAMATE-ASPARTATE SYMPORTER"/>
    <property type="match status" value="1"/>
</dbReference>
<comment type="similarity">
    <text evidence="7">Belongs to the dicarboxylate/amino acid:cation symporter (DAACS) (TC 2.A.23) family.</text>
</comment>
<gene>
    <name evidence="8" type="ORF">Poli38472_012106</name>
</gene>
<evidence type="ECO:0000256" key="1">
    <source>
        <dbReference type="ARBA" id="ARBA00004651"/>
    </source>
</evidence>
<protein>
    <recommendedName>
        <fullName evidence="7">Amino acid transporter</fullName>
    </recommendedName>
</protein>
<feature type="transmembrane region" description="Helical" evidence="7">
    <location>
        <begin position="57"/>
        <end position="80"/>
    </location>
</feature>
<evidence type="ECO:0000313" key="9">
    <source>
        <dbReference type="Proteomes" id="UP000794436"/>
    </source>
</evidence>
<dbReference type="SUPFAM" id="SSF118215">
    <property type="entry name" value="Proton glutamate symport protein"/>
    <property type="match status" value="1"/>
</dbReference>
<accession>A0A8K1FKD3</accession>
<organism evidence="8 9">
    <name type="scientific">Pythium oligandrum</name>
    <name type="common">Mycoparasitic fungus</name>
    <dbReference type="NCBI Taxonomy" id="41045"/>
    <lineage>
        <taxon>Eukaryota</taxon>
        <taxon>Sar</taxon>
        <taxon>Stramenopiles</taxon>
        <taxon>Oomycota</taxon>
        <taxon>Peronosporomycetes</taxon>
        <taxon>Pythiales</taxon>
        <taxon>Pythiaceae</taxon>
        <taxon>Pythium</taxon>
    </lineage>
</organism>
<dbReference type="Gene3D" id="1.10.3860.10">
    <property type="entry name" value="Sodium:dicarboxylate symporter"/>
    <property type="match status" value="1"/>
</dbReference>
<evidence type="ECO:0000313" key="8">
    <source>
        <dbReference type="EMBL" id="TMW66990.1"/>
    </source>
</evidence>
<evidence type="ECO:0000256" key="3">
    <source>
        <dbReference type="ARBA" id="ARBA00022475"/>
    </source>
</evidence>
<sequence>MYIVYPILLRIFTPGNPFVWMQQMIRAQVFALGCASSMATLPITMDCVDKTGKVSKTLYRFVLSLGATINMDGSALGFPIAVVFMAEAAGLGHLIGGVEYFLIILISTVGAIGAAPVPAAGIVMTMTIWTSIFPSTPLPSTFAFIVATDWFTDRFQTAVNVTGDTVVCRIVVQQVGETIEGHDRENLDSAIDGIAHHNSELKEAMRQSHLKEDTTA</sequence>
<dbReference type="EMBL" id="SPLM01000006">
    <property type="protein sequence ID" value="TMW66990.1"/>
    <property type="molecule type" value="Genomic_DNA"/>
</dbReference>
<dbReference type="GO" id="GO:0005886">
    <property type="term" value="C:plasma membrane"/>
    <property type="evidence" value="ECO:0007669"/>
    <property type="project" value="UniProtKB-SubCell"/>
</dbReference>
<name>A0A8K1FKD3_PYTOL</name>
<comment type="caution">
    <text evidence="7">Lacks conserved residue(s) required for the propagation of feature annotation.</text>
</comment>
<evidence type="ECO:0000256" key="6">
    <source>
        <dbReference type="ARBA" id="ARBA00023136"/>
    </source>
</evidence>
<dbReference type="OrthoDB" id="76899at2759"/>
<reference evidence="8" key="1">
    <citation type="submission" date="2019-03" db="EMBL/GenBank/DDBJ databases">
        <title>Long read genome sequence of the mycoparasitic Pythium oligandrum ATCC 38472 isolated from sugarbeet rhizosphere.</title>
        <authorList>
            <person name="Gaulin E."/>
        </authorList>
    </citation>
    <scope>NUCLEOTIDE SEQUENCE</scope>
    <source>
        <strain evidence="8">ATCC 38472_TT</strain>
    </source>
</reference>
<feature type="transmembrane region" description="Helical" evidence="7">
    <location>
        <begin position="100"/>
        <end position="123"/>
    </location>
</feature>
<comment type="caution">
    <text evidence="8">The sequence shown here is derived from an EMBL/GenBank/DDBJ whole genome shotgun (WGS) entry which is preliminary data.</text>
</comment>
<evidence type="ECO:0000256" key="5">
    <source>
        <dbReference type="ARBA" id="ARBA00022989"/>
    </source>
</evidence>
<evidence type="ECO:0000256" key="2">
    <source>
        <dbReference type="ARBA" id="ARBA00022448"/>
    </source>
</evidence>
<keyword evidence="7" id="KW-0769">Symport</keyword>
<evidence type="ECO:0000256" key="4">
    <source>
        <dbReference type="ARBA" id="ARBA00022692"/>
    </source>
</evidence>
<comment type="subcellular location">
    <subcellularLocation>
        <location evidence="1">Cell membrane</location>
        <topology evidence="1">Multi-pass membrane protein</topology>
    </subcellularLocation>
    <subcellularLocation>
        <location evidence="7">Membrane</location>
        <topology evidence="7">Multi-pass membrane protein</topology>
    </subcellularLocation>
</comment>
<dbReference type="InterPro" id="IPR001991">
    <property type="entry name" value="Na-dicarboxylate_symporter"/>
</dbReference>
<dbReference type="GO" id="GO:0015293">
    <property type="term" value="F:symporter activity"/>
    <property type="evidence" value="ECO:0007669"/>
    <property type="project" value="UniProtKB-UniRule"/>
</dbReference>
<keyword evidence="4 7" id="KW-0812">Transmembrane</keyword>
<dbReference type="PANTHER" id="PTHR42865">
    <property type="entry name" value="PROTON/GLUTAMATE-ASPARTATE SYMPORTER"/>
    <property type="match status" value="1"/>
</dbReference>
<keyword evidence="2 7" id="KW-0813">Transport</keyword>